<dbReference type="InterPro" id="IPR000048">
    <property type="entry name" value="IQ_motif_EF-hand-BS"/>
</dbReference>
<dbReference type="EMBL" id="FR824057">
    <property type="protein sequence ID" value="CCA15522.1"/>
    <property type="molecule type" value="Genomic_DNA"/>
</dbReference>
<accession>F0W381</accession>
<name>F0W381_9STRA</name>
<dbReference type="HOGENOM" id="CLU_753177_0_0_1"/>
<dbReference type="AlphaFoldDB" id="F0W381"/>
<evidence type="ECO:0000313" key="1">
    <source>
        <dbReference type="EMBL" id="CCA15522.1"/>
    </source>
</evidence>
<reference evidence="1" key="1">
    <citation type="journal article" date="2011" name="PLoS Biol.">
        <title>Gene gain and loss during evolution of obligate parasitism in the white rust pathogen of Arabidopsis thaliana.</title>
        <authorList>
            <person name="Kemen E."/>
            <person name="Gardiner A."/>
            <person name="Schultz-Larsen T."/>
            <person name="Kemen A.C."/>
            <person name="Balmuth A.L."/>
            <person name="Robert-Seilaniantz A."/>
            <person name="Bailey K."/>
            <person name="Holub E."/>
            <person name="Studholme D.J."/>
            <person name="Maclean D."/>
            <person name="Jones J.D."/>
        </authorList>
    </citation>
    <scope>NUCLEOTIDE SEQUENCE</scope>
</reference>
<dbReference type="Gene3D" id="1.20.5.190">
    <property type="match status" value="1"/>
</dbReference>
<proteinExistence type="predicted"/>
<protein>
    <submittedName>
        <fullName evidence="1">Uncharacterized protein AlNc14C12G1459</fullName>
    </submittedName>
</protein>
<sequence>MSENAGYRLSDMGTYETPYWTCLECNNIMVVVRDVSQQEFGTSDRDSEINCRLKAKGTGVPHSLPRCSECKSTRSAQIGIHDFQEMIEEERARIIAMKRCRDEAVLILQSFSRILASRREYNRLLYEQQSVMMKRNQATIVIQKRVRGIICRRKCFIKRCLLLIKLMHPLIFAHTITNHCNEDLFPWYRCQSNVDILHNDYCDNERHQGMVWTVLAAEKSVIELVEHMLRRERYLVCRMQAACKGLVQRRVYLKLHRERGLLNSLHYSYAIKIQQLYRGYIAKTHCKRIRQKKLLLRHKRTYLLERNRTLLYEKAKRSHAKAQSSYQLQFRYEQTLRQLGAPAFGIEAENISALRMPRSRAKVFCVPP</sequence>
<dbReference type="PROSITE" id="PS50096">
    <property type="entry name" value="IQ"/>
    <property type="match status" value="3"/>
</dbReference>
<organism evidence="1">
    <name type="scientific">Albugo laibachii Nc14</name>
    <dbReference type="NCBI Taxonomy" id="890382"/>
    <lineage>
        <taxon>Eukaryota</taxon>
        <taxon>Sar</taxon>
        <taxon>Stramenopiles</taxon>
        <taxon>Oomycota</taxon>
        <taxon>Peronosporomycetes</taxon>
        <taxon>Albuginales</taxon>
        <taxon>Albuginaceae</taxon>
        <taxon>Albugo</taxon>
    </lineage>
</organism>
<gene>
    <name evidence="1" type="primary">AlNc14C12G1459</name>
    <name evidence="1" type="ORF">ALNC14_016650</name>
</gene>
<dbReference type="SMART" id="SM00015">
    <property type="entry name" value="IQ"/>
    <property type="match status" value="4"/>
</dbReference>
<dbReference type="Pfam" id="PF00612">
    <property type="entry name" value="IQ"/>
    <property type="match status" value="2"/>
</dbReference>
<reference evidence="1" key="2">
    <citation type="submission" date="2011-02" db="EMBL/GenBank/DDBJ databases">
        <authorList>
            <person name="MacLean D."/>
        </authorList>
    </citation>
    <scope>NUCLEOTIDE SEQUENCE</scope>
</reference>